<evidence type="ECO:0000256" key="2">
    <source>
        <dbReference type="ARBA" id="ARBA00022741"/>
    </source>
</evidence>
<dbReference type="InterPro" id="IPR027417">
    <property type="entry name" value="P-loop_NTPase"/>
</dbReference>
<dbReference type="Gene3D" id="1.20.1060.20">
    <property type="match status" value="1"/>
</dbReference>
<comment type="caution">
    <text evidence="9">The sequence shown here is derived from an EMBL/GenBank/DDBJ whole genome shotgun (WGS) entry which is preliminary data.</text>
</comment>
<comment type="similarity">
    <text evidence="6">Belongs to the SMC family.</text>
</comment>
<comment type="domain">
    <text evidence="6">Contains large globular domains required for ATP hydrolysis at each terminus and a third globular domain forming a flexible hinge near the middle of the molecule. These domains are separated by coiled-coil structures.</text>
</comment>
<dbReference type="PANTHER" id="PTHR43977">
    <property type="entry name" value="STRUCTURAL MAINTENANCE OF CHROMOSOMES PROTEIN 3"/>
    <property type="match status" value="1"/>
</dbReference>
<evidence type="ECO:0000256" key="7">
    <source>
        <dbReference type="SAM" id="MobiDB-lite"/>
    </source>
</evidence>
<feature type="coiled-coil region" evidence="6">
    <location>
        <begin position="248"/>
        <end position="385"/>
    </location>
</feature>
<accession>A0ABQ5JNP4</accession>
<dbReference type="EMBL" id="BQXO01000001">
    <property type="protein sequence ID" value="GKT04904.1"/>
    <property type="molecule type" value="Genomic_DNA"/>
</dbReference>
<comment type="subcellular location">
    <subcellularLocation>
        <location evidence="6">Cytoplasm</location>
    </subcellularLocation>
</comment>
<keyword evidence="10" id="KW-1185">Reference proteome</keyword>
<feature type="compositionally biased region" description="Polar residues" evidence="7">
    <location>
        <begin position="868"/>
        <end position="879"/>
    </location>
</feature>
<dbReference type="InterPro" id="IPR011890">
    <property type="entry name" value="SMC_prok"/>
</dbReference>
<dbReference type="Pfam" id="PF02463">
    <property type="entry name" value="SMC_N"/>
    <property type="match status" value="1"/>
</dbReference>
<dbReference type="Gene3D" id="3.30.70.1620">
    <property type="match status" value="1"/>
</dbReference>
<evidence type="ECO:0000256" key="5">
    <source>
        <dbReference type="ARBA" id="ARBA00023125"/>
    </source>
</evidence>
<feature type="binding site" evidence="6">
    <location>
        <begin position="32"/>
        <end position="39"/>
    </location>
    <ligand>
        <name>ATP</name>
        <dbReference type="ChEBI" id="CHEBI:30616"/>
    </ligand>
</feature>
<sequence length="1186" mass="132108">MKLKTLEISGFKSFADKTKIEFMPGMTGIVGPNGSGKSNIIEAIRWVLGEQSAKDLRGNKMSDVIFAGAANRKPLNRAEVSITFDNTDHYLKSDFSEVKVTRRLFRNGEADYLINGQSCRLRDVLNLFMDTGLGRESFSIISQGRVEAIFNSKPEDRRSIIEEVAGVYKYKQNKEKAQKELTTTSDYLDRVNDIIAELESQLEPLAEQSALAKDYLAQKQRYDQLDQSRLVLEIQANRAAKQTIDQQIIRANQQVSDYETKVKEQMAEVNKRKQRRAELTTVKDQLQERLVQLTEQVATLTGQQENVATRTQFQQRQLAELRAKKQEVVAALTKSQAELDQLSATIDEQADAVNNAQMVVAALAGDNLKQQQAKLTDRLSALQDEYVSIMQTLATLHNERQFLTRSREQGSQQQSRLTEQTHKLATQVADVKRQLGAASQQVAAAKADHDRLKAQLEDARQKHQLLSQQFDQEQKNWYNALNVQQRAKARAESLSAANSDYAGFYQGVKAILGHRQQFQGLVGPVADLLTVPQSLTKAIETALGAQLQQLVVKDEQTARDAVHYLTQQRAGRATFLPLTTIHGRTLVASQLAPLQSMTGYVGLASELVTYQVQVRPVVDYLLGTTVVATDLDAAIAIAKQGGHRFRIVTQDGQVMNASGSITGGANRHQTSGLLSQRAEIDELNRAIDKMRQELHQQEQSLHERQQQLDDSATAGAKLRDQTDQAAGTLQRLQGQATLINEQLTVAKRRLAASQLEQQQRGLDATDFQGQLTQNQSKTAESEAQLAQLTEQRKQTQQDLAALSADVDTKRSQRQEKQEWLAAAQAELAAKQRDQKRVQTQINEWQQQAADLSRQEATLTDDHQAAGADSQTTTHQLKQAESQRDTTEQKIKKVNDELTGIAEILVQAETGLTRSQELQRAALSEMNDFSAQQSRLATLLDNDLTQLSEMYGLSYEAATKAMADLPIEAIKKQLKLLKRGLDEIGDVNIGAIDEYQRVSDRYDFLARQQSDLVTSRQQLEMTMAEMDEEVQTRFKSAFDEVAAAFSEIFVKMFGGGQARLQLTDPDHLLTTGIDIMAQPPGKKFQRMSLLSGGERSLTAITLLFATLVVRPVPFAILDETEAALDEANVSRFAHYLRDFGGETQFIVITHRKGTMVNANLLYGVTMQESGVSKMVSVSLDDLADDAS</sequence>
<evidence type="ECO:0000256" key="1">
    <source>
        <dbReference type="ARBA" id="ARBA00022490"/>
    </source>
</evidence>
<dbReference type="CDD" id="cd03278">
    <property type="entry name" value="ABC_SMC_barmotin"/>
    <property type="match status" value="2"/>
</dbReference>
<organism evidence="9 10">
    <name type="scientific">Furfurilactobacillus curtus</name>
    <dbReference type="NCBI Taxonomy" id="1746200"/>
    <lineage>
        <taxon>Bacteria</taxon>
        <taxon>Bacillati</taxon>
        <taxon>Bacillota</taxon>
        <taxon>Bacilli</taxon>
        <taxon>Lactobacillales</taxon>
        <taxon>Lactobacillaceae</taxon>
        <taxon>Furfurilactobacillus</taxon>
    </lineage>
</organism>
<evidence type="ECO:0000313" key="10">
    <source>
        <dbReference type="Proteomes" id="UP001628078"/>
    </source>
</evidence>
<evidence type="ECO:0000256" key="4">
    <source>
        <dbReference type="ARBA" id="ARBA00023054"/>
    </source>
</evidence>
<dbReference type="InterPro" id="IPR010935">
    <property type="entry name" value="SMC_hinge"/>
</dbReference>
<reference evidence="9 10" key="1">
    <citation type="submission" date="2022-03" db="EMBL/GenBank/DDBJ databases">
        <title>Draft genome sequence of Furfurilactobacillus curtus JCM 31185.</title>
        <authorList>
            <person name="Suzuki S."/>
            <person name="Endo A."/>
            <person name="Kajikawa A."/>
        </authorList>
    </citation>
    <scope>NUCLEOTIDE SEQUENCE [LARGE SCALE GENOMIC DNA]</scope>
    <source>
        <strain evidence="9 10">JCM 31185</strain>
    </source>
</reference>
<dbReference type="Proteomes" id="UP001628078">
    <property type="component" value="Unassembled WGS sequence"/>
</dbReference>
<dbReference type="NCBIfam" id="TIGR02168">
    <property type="entry name" value="SMC_prok_B"/>
    <property type="match status" value="1"/>
</dbReference>
<feature type="domain" description="SMC hinge" evidence="8">
    <location>
        <begin position="519"/>
        <end position="638"/>
    </location>
</feature>
<keyword evidence="2 6" id="KW-0547">Nucleotide-binding</keyword>
<evidence type="ECO:0000313" key="9">
    <source>
        <dbReference type="EMBL" id="GKT04904.1"/>
    </source>
</evidence>
<evidence type="ECO:0000256" key="3">
    <source>
        <dbReference type="ARBA" id="ARBA00022840"/>
    </source>
</evidence>
<dbReference type="HAMAP" id="MF_01894">
    <property type="entry name" value="Smc_prok"/>
    <property type="match status" value="1"/>
</dbReference>
<evidence type="ECO:0000259" key="8">
    <source>
        <dbReference type="SMART" id="SM00968"/>
    </source>
</evidence>
<keyword evidence="4 6" id="KW-0175">Coiled coil</keyword>
<proteinExistence type="inferred from homology"/>
<keyword evidence="1 6" id="KW-0963">Cytoplasm</keyword>
<feature type="compositionally biased region" description="Polar residues" evidence="7">
    <location>
        <begin position="846"/>
        <end position="857"/>
    </location>
</feature>
<dbReference type="InterPro" id="IPR024704">
    <property type="entry name" value="SMC"/>
</dbReference>
<dbReference type="InterPro" id="IPR036277">
    <property type="entry name" value="SMC_hinge_sf"/>
</dbReference>
<feature type="region of interest" description="Disordered" evidence="7">
    <location>
        <begin position="846"/>
        <end position="888"/>
    </location>
</feature>
<comment type="subunit">
    <text evidence="6">Homodimer.</text>
</comment>
<dbReference type="PIRSF" id="PIRSF005719">
    <property type="entry name" value="SMC"/>
    <property type="match status" value="1"/>
</dbReference>
<dbReference type="SUPFAM" id="SSF52540">
    <property type="entry name" value="P-loop containing nucleoside triphosphate hydrolases"/>
    <property type="match status" value="1"/>
</dbReference>
<feature type="coiled-coil region" evidence="6">
    <location>
        <begin position="428"/>
        <end position="476"/>
    </location>
</feature>
<dbReference type="Pfam" id="PF06470">
    <property type="entry name" value="SMC_hinge"/>
    <property type="match status" value="1"/>
</dbReference>
<dbReference type="InterPro" id="IPR003395">
    <property type="entry name" value="RecF/RecN/SMC_N"/>
</dbReference>
<dbReference type="SMART" id="SM00968">
    <property type="entry name" value="SMC_hinge"/>
    <property type="match status" value="1"/>
</dbReference>
<dbReference type="SUPFAM" id="SSF75553">
    <property type="entry name" value="Smc hinge domain"/>
    <property type="match status" value="1"/>
</dbReference>
<keyword evidence="3 6" id="KW-0067">ATP-binding</keyword>
<name>A0ABQ5JNP4_9LACO</name>
<comment type="function">
    <text evidence="6">Required for chromosome condensation and partitioning.</text>
</comment>
<evidence type="ECO:0000256" key="6">
    <source>
        <dbReference type="HAMAP-Rule" id="MF_01894"/>
    </source>
</evidence>
<dbReference type="Gene3D" id="3.40.50.300">
    <property type="entry name" value="P-loop containing nucleotide triphosphate hydrolases"/>
    <property type="match status" value="2"/>
</dbReference>
<dbReference type="RefSeq" id="WP_407882171.1">
    <property type="nucleotide sequence ID" value="NZ_BQXO01000001.1"/>
</dbReference>
<dbReference type="SUPFAM" id="SSF90257">
    <property type="entry name" value="Myosin rod fragments"/>
    <property type="match status" value="1"/>
</dbReference>
<keyword evidence="5 6" id="KW-0238">DNA-binding</keyword>
<gene>
    <name evidence="6 9" type="primary">smc</name>
    <name evidence="9" type="ORF">JCM31185_01930</name>
</gene>
<protein>
    <recommendedName>
        <fullName evidence="6">Chromosome partition protein Smc</fullName>
    </recommendedName>
</protein>